<evidence type="ECO:0000313" key="2">
    <source>
        <dbReference type="EMBL" id="CAD9219346.1"/>
    </source>
</evidence>
<evidence type="ECO:0000256" key="1">
    <source>
        <dbReference type="SAM" id="MobiDB-lite"/>
    </source>
</evidence>
<reference evidence="2" key="1">
    <citation type="submission" date="2021-01" db="EMBL/GenBank/DDBJ databases">
        <authorList>
            <person name="Corre E."/>
            <person name="Pelletier E."/>
            <person name="Niang G."/>
            <person name="Scheremetjew M."/>
            <person name="Finn R."/>
            <person name="Kale V."/>
            <person name="Holt S."/>
            <person name="Cochrane G."/>
            <person name="Meng A."/>
            <person name="Brown T."/>
            <person name="Cohen L."/>
        </authorList>
    </citation>
    <scope>NUCLEOTIDE SEQUENCE</scope>
    <source>
        <strain evidence="2">PLY429</strain>
    </source>
</reference>
<protein>
    <submittedName>
        <fullName evidence="2">Uncharacterized protein</fullName>
    </submittedName>
</protein>
<dbReference type="EMBL" id="HBGG01038763">
    <property type="protein sequence ID" value="CAD9219346.1"/>
    <property type="molecule type" value="Transcribed_RNA"/>
</dbReference>
<organism evidence="2">
    <name type="scientific">Tetraselmis chuii</name>
    <dbReference type="NCBI Taxonomy" id="63592"/>
    <lineage>
        <taxon>Eukaryota</taxon>
        <taxon>Viridiplantae</taxon>
        <taxon>Chlorophyta</taxon>
        <taxon>core chlorophytes</taxon>
        <taxon>Chlorodendrophyceae</taxon>
        <taxon>Chlorodendrales</taxon>
        <taxon>Chlorodendraceae</taxon>
        <taxon>Tetraselmis</taxon>
    </lineage>
</organism>
<sequence length="144" mass="14637">MAEGMAVNGLSLGANNVPPLPSGGFMEDMARAAKQMRLPEEAAKNVFSQMATAAAAASVTPEAGKEAAGAATDGAAAPGPLQLPPGFPNNMQLPPGMQLPGGLPPPTNLPTDVAALQADPNNRQSFQNYVLLAAYAAYMSGFQQ</sequence>
<name>A0A7S1T4M3_9CHLO</name>
<dbReference type="AlphaFoldDB" id="A0A7S1T4M3"/>
<feature type="region of interest" description="Disordered" evidence="1">
    <location>
        <begin position="55"/>
        <end position="106"/>
    </location>
</feature>
<proteinExistence type="predicted"/>
<feature type="compositionally biased region" description="Low complexity" evidence="1">
    <location>
        <begin position="91"/>
        <end position="101"/>
    </location>
</feature>
<accession>A0A7S1T4M3</accession>
<feature type="compositionally biased region" description="Low complexity" evidence="1">
    <location>
        <begin position="66"/>
        <end position="80"/>
    </location>
</feature>
<gene>
    <name evidence="2" type="ORF">TCHU04912_LOCUS19926</name>
</gene>